<organism evidence="8 9">
    <name type="scientific">Gouania willdenowi</name>
    <name type="common">Blunt-snouted clingfish</name>
    <name type="synonym">Lepadogaster willdenowi</name>
    <dbReference type="NCBI Taxonomy" id="441366"/>
    <lineage>
        <taxon>Eukaryota</taxon>
        <taxon>Metazoa</taxon>
        <taxon>Chordata</taxon>
        <taxon>Craniata</taxon>
        <taxon>Vertebrata</taxon>
        <taxon>Euteleostomi</taxon>
        <taxon>Actinopterygii</taxon>
        <taxon>Neopterygii</taxon>
        <taxon>Teleostei</taxon>
        <taxon>Neoteleostei</taxon>
        <taxon>Acanthomorphata</taxon>
        <taxon>Ovalentaria</taxon>
        <taxon>Blenniimorphae</taxon>
        <taxon>Blenniiformes</taxon>
        <taxon>Gobiesocoidei</taxon>
        <taxon>Gobiesocidae</taxon>
        <taxon>Gobiesocinae</taxon>
        <taxon>Gouania</taxon>
    </lineage>
</organism>
<dbReference type="InterPro" id="IPR007593">
    <property type="entry name" value="CD225/Dispanin_fam"/>
</dbReference>
<evidence type="ECO:0000256" key="7">
    <source>
        <dbReference type="SAM" id="SignalP"/>
    </source>
</evidence>
<keyword evidence="4 6" id="KW-1133">Transmembrane helix</keyword>
<protein>
    <recommendedName>
        <fullName evidence="10">CD225/dispanin family protein</fullName>
    </recommendedName>
</protein>
<evidence type="ECO:0000256" key="1">
    <source>
        <dbReference type="ARBA" id="ARBA00004370"/>
    </source>
</evidence>
<name>A0A8C5GFA4_GOUWI</name>
<evidence type="ECO:0000256" key="4">
    <source>
        <dbReference type="ARBA" id="ARBA00022989"/>
    </source>
</evidence>
<reference evidence="8" key="2">
    <citation type="submission" date="2025-08" db="UniProtKB">
        <authorList>
            <consortium name="Ensembl"/>
        </authorList>
    </citation>
    <scope>IDENTIFICATION</scope>
</reference>
<dbReference type="PANTHER" id="PTHR14948">
    <property type="entry name" value="NG5"/>
    <property type="match status" value="1"/>
</dbReference>
<sequence>MLCCCLPLGIAALVYSISANNMGNQAAAERSSRTARTLNHVALGIGIGFIILWIVYTAVAVSFAS</sequence>
<reference evidence="8" key="1">
    <citation type="submission" date="2020-06" db="EMBL/GenBank/DDBJ databases">
        <authorList>
            <consortium name="Wellcome Sanger Institute Data Sharing"/>
        </authorList>
    </citation>
    <scope>NUCLEOTIDE SEQUENCE [LARGE SCALE GENOMIC DNA]</scope>
</reference>
<feature type="transmembrane region" description="Helical" evidence="6">
    <location>
        <begin position="42"/>
        <end position="64"/>
    </location>
</feature>
<evidence type="ECO:0000256" key="2">
    <source>
        <dbReference type="ARBA" id="ARBA00006843"/>
    </source>
</evidence>
<evidence type="ECO:0000256" key="3">
    <source>
        <dbReference type="ARBA" id="ARBA00022692"/>
    </source>
</evidence>
<dbReference type="Pfam" id="PF04505">
    <property type="entry name" value="CD225"/>
    <property type="match status" value="1"/>
</dbReference>
<dbReference type="AlphaFoldDB" id="A0A8C5GFA4"/>
<keyword evidence="5 6" id="KW-0472">Membrane</keyword>
<dbReference type="GO" id="GO:0016020">
    <property type="term" value="C:membrane"/>
    <property type="evidence" value="ECO:0007669"/>
    <property type="project" value="UniProtKB-SubCell"/>
</dbReference>
<keyword evidence="9" id="KW-1185">Reference proteome</keyword>
<reference evidence="8" key="3">
    <citation type="submission" date="2025-09" db="UniProtKB">
        <authorList>
            <consortium name="Ensembl"/>
        </authorList>
    </citation>
    <scope>IDENTIFICATION</scope>
</reference>
<dbReference type="InterPro" id="IPR051423">
    <property type="entry name" value="CD225/Dispanin"/>
</dbReference>
<feature type="signal peptide" evidence="7">
    <location>
        <begin position="1"/>
        <end position="19"/>
    </location>
</feature>
<proteinExistence type="inferred from homology"/>
<evidence type="ECO:0000313" key="9">
    <source>
        <dbReference type="Proteomes" id="UP000694680"/>
    </source>
</evidence>
<feature type="chain" id="PRO_5034607613" description="CD225/dispanin family protein" evidence="7">
    <location>
        <begin position="20"/>
        <end position="65"/>
    </location>
</feature>
<comment type="similarity">
    <text evidence="2">Belongs to the CD225/Dispanin family.</text>
</comment>
<evidence type="ECO:0000313" key="8">
    <source>
        <dbReference type="Ensembl" id="ENSGWIP00000029358.1"/>
    </source>
</evidence>
<keyword evidence="7" id="KW-0732">Signal</keyword>
<accession>A0A8C5GFA4</accession>
<evidence type="ECO:0000256" key="6">
    <source>
        <dbReference type="SAM" id="Phobius"/>
    </source>
</evidence>
<dbReference type="PANTHER" id="PTHR14948:SF46">
    <property type="entry name" value="DISPANIN SUBFAMILY A MEMBER 2B-LIKE-RELATED"/>
    <property type="match status" value="1"/>
</dbReference>
<evidence type="ECO:0008006" key="10">
    <source>
        <dbReference type="Google" id="ProtNLM"/>
    </source>
</evidence>
<keyword evidence="3 6" id="KW-0812">Transmembrane</keyword>
<comment type="subcellular location">
    <subcellularLocation>
        <location evidence="1">Membrane</location>
    </subcellularLocation>
</comment>
<dbReference type="Ensembl" id="ENSGWIT00000032045.1">
    <property type="protein sequence ID" value="ENSGWIP00000029358.1"/>
    <property type="gene ID" value="ENSGWIG00000015318.1"/>
</dbReference>
<evidence type="ECO:0000256" key="5">
    <source>
        <dbReference type="ARBA" id="ARBA00023136"/>
    </source>
</evidence>
<dbReference type="Proteomes" id="UP000694680">
    <property type="component" value="Chromosome 16"/>
</dbReference>